<sequence>MAILQVTNLTKKFSSFTAVDNISFDLKEGEILGLLGPNGAGKTTTIQMMLGITTPTNGNIYYFEKNFFKYPEYCLSRLNFTSAFNNLQGRTSVWENLIVFANLYQVKDYIPKIKKLITRFEMDDLVNKRYFDLSTGQKTRANFIKALINDPKIILMDEPTASLDPDIADKTLSFIEELRRERPIAILYTSHNMAEVTRICDRVIFLDKGKIVAEDTPLGLTKLIQVAQLRLTFNDKKNTISQYMKKEKLNFRFDGEHVVYITMEEKILPRIIFDLSKLGIWMTDIEVKKPTLEHVFLQIARGEKYVFE</sequence>
<evidence type="ECO:0000313" key="7">
    <source>
        <dbReference type="Proteomes" id="UP000034349"/>
    </source>
</evidence>
<dbReference type="SMART" id="SM00382">
    <property type="entry name" value="AAA"/>
    <property type="match status" value="1"/>
</dbReference>
<evidence type="ECO:0000256" key="2">
    <source>
        <dbReference type="ARBA" id="ARBA00022448"/>
    </source>
</evidence>
<evidence type="ECO:0000256" key="3">
    <source>
        <dbReference type="ARBA" id="ARBA00022741"/>
    </source>
</evidence>
<evidence type="ECO:0000256" key="4">
    <source>
        <dbReference type="ARBA" id="ARBA00022840"/>
    </source>
</evidence>
<dbReference type="InterPro" id="IPR003439">
    <property type="entry name" value="ABC_transporter-like_ATP-bd"/>
</dbReference>
<dbReference type="InterPro" id="IPR003593">
    <property type="entry name" value="AAA+_ATPase"/>
</dbReference>
<dbReference type="PANTHER" id="PTHR42711:SF5">
    <property type="entry name" value="ABC TRANSPORTER ATP-BINDING PROTEIN NATA"/>
    <property type="match status" value="1"/>
</dbReference>
<dbReference type="AlphaFoldDB" id="A0A0G0BN83"/>
<dbReference type="Gene3D" id="3.40.50.300">
    <property type="entry name" value="P-loop containing nucleotide triphosphate hydrolases"/>
    <property type="match status" value="1"/>
</dbReference>
<comment type="similarity">
    <text evidence="1">Belongs to the ABC transporter superfamily.</text>
</comment>
<reference evidence="6 7" key="1">
    <citation type="journal article" date="2015" name="Nature">
        <title>rRNA introns, odd ribosomes, and small enigmatic genomes across a large radiation of phyla.</title>
        <authorList>
            <person name="Brown C.T."/>
            <person name="Hug L.A."/>
            <person name="Thomas B.C."/>
            <person name="Sharon I."/>
            <person name="Castelle C.J."/>
            <person name="Singh A."/>
            <person name="Wilkins M.J."/>
            <person name="Williams K.H."/>
            <person name="Banfield J.F."/>
        </authorList>
    </citation>
    <scope>NUCLEOTIDE SEQUENCE [LARGE SCALE GENOMIC DNA]</scope>
</reference>
<dbReference type="Proteomes" id="UP000034349">
    <property type="component" value="Unassembled WGS sequence"/>
</dbReference>
<gene>
    <name evidence="6" type="ORF">UR23_C0059G0009</name>
</gene>
<accession>A0A0G0BN83</accession>
<evidence type="ECO:0000256" key="1">
    <source>
        <dbReference type="ARBA" id="ARBA00005417"/>
    </source>
</evidence>
<keyword evidence="3" id="KW-0547">Nucleotide-binding</keyword>
<dbReference type="EMBL" id="LBOK01000059">
    <property type="protein sequence ID" value="KKP32497.1"/>
    <property type="molecule type" value="Genomic_DNA"/>
</dbReference>
<evidence type="ECO:0000313" key="6">
    <source>
        <dbReference type="EMBL" id="KKP32497.1"/>
    </source>
</evidence>
<name>A0A0G0BN83_9BACT</name>
<evidence type="ECO:0000259" key="5">
    <source>
        <dbReference type="PROSITE" id="PS50893"/>
    </source>
</evidence>
<dbReference type="PROSITE" id="PS50893">
    <property type="entry name" value="ABC_TRANSPORTER_2"/>
    <property type="match status" value="1"/>
</dbReference>
<dbReference type="GO" id="GO:0005524">
    <property type="term" value="F:ATP binding"/>
    <property type="evidence" value="ECO:0007669"/>
    <property type="project" value="UniProtKB-KW"/>
</dbReference>
<dbReference type="GO" id="GO:0016887">
    <property type="term" value="F:ATP hydrolysis activity"/>
    <property type="evidence" value="ECO:0007669"/>
    <property type="project" value="InterPro"/>
</dbReference>
<proteinExistence type="inferred from homology"/>
<dbReference type="CDD" id="cd03230">
    <property type="entry name" value="ABC_DR_subfamily_A"/>
    <property type="match status" value="1"/>
</dbReference>
<dbReference type="InterPro" id="IPR050763">
    <property type="entry name" value="ABC_transporter_ATP-binding"/>
</dbReference>
<keyword evidence="2" id="KW-0813">Transport</keyword>
<keyword evidence="4" id="KW-0067">ATP-binding</keyword>
<dbReference type="Pfam" id="PF00005">
    <property type="entry name" value="ABC_tran"/>
    <property type="match status" value="1"/>
</dbReference>
<dbReference type="PANTHER" id="PTHR42711">
    <property type="entry name" value="ABC TRANSPORTER ATP-BINDING PROTEIN"/>
    <property type="match status" value="1"/>
</dbReference>
<protein>
    <submittedName>
        <fullName evidence="6">ABC transporter, ATPase subunit</fullName>
    </submittedName>
</protein>
<organism evidence="6 7">
    <name type="scientific">Candidatus Roizmanbacteria bacterium GW2011_GWA2_32_13</name>
    <dbReference type="NCBI Taxonomy" id="1618475"/>
    <lineage>
        <taxon>Bacteria</taxon>
        <taxon>Candidatus Roizmaniibacteriota</taxon>
    </lineage>
</organism>
<comment type="caution">
    <text evidence="6">The sequence shown here is derived from an EMBL/GenBank/DDBJ whole genome shotgun (WGS) entry which is preliminary data.</text>
</comment>
<dbReference type="InterPro" id="IPR027417">
    <property type="entry name" value="P-loop_NTPase"/>
</dbReference>
<feature type="domain" description="ABC transporter" evidence="5">
    <location>
        <begin position="4"/>
        <end position="233"/>
    </location>
</feature>
<dbReference type="SUPFAM" id="SSF52540">
    <property type="entry name" value="P-loop containing nucleoside triphosphate hydrolases"/>
    <property type="match status" value="1"/>
</dbReference>